<gene>
    <name evidence="1" type="ORF">Acr_17g0013870</name>
</gene>
<dbReference type="EMBL" id="BJWL01000017">
    <property type="protein sequence ID" value="GFZ05815.1"/>
    <property type="molecule type" value="Genomic_DNA"/>
</dbReference>
<evidence type="ECO:0000313" key="1">
    <source>
        <dbReference type="EMBL" id="GFZ05815.1"/>
    </source>
</evidence>
<dbReference type="AlphaFoldDB" id="A0A7J0G4U6"/>
<protein>
    <submittedName>
        <fullName evidence="1">Uncharacterized protein</fullName>
    </submittedName>
</protein>
<dbReference type="Proteomes" id="UP000585474">
    <property type="component" value="Unassembled WGS sequence"/>
</dbReference>
<name>A0A7J0G4U6_9ERIC</name>
<keyword evidence="2" id="KW-1185">Reference proteome</keyword>
<comment type="caution">
    <text evidence="1">The sequence shown here is derived from an EMBL/GenBank/DDBJ whole genome shotgun (WGS) entry which is preliminary data.</text>
</comment>
<accession>A0A7J0G4U6</accession>
<proteinExistence type="predicted"/>
<reference evidence="1 2" key="1">
    <citation type="submission" date="2019-07" db="EMBL/GenBank/DDBJ databases">
        <title>De Novo Assembly of kiwifruit Actinidia rufa.</title>
        <authorList>
            <person name="Sugita-Konishi S."/>
            <person name="Sato K."/>
            <person name="Mori E."/>
            <person name="Abe Y."/>
            <person name="Kisaki G."/>
            <person name="Hamano K."/>
            <person name="Suezawa K."/>
            <person name="Otani M."/>
            <person name="Fukuda T."/>
            <person name="Manabe T."/>
            <person name="Gomi K."/>
            <person name="Tabuchi M."/>
            <person name="Akimitsu K."/>
            <person name="Kataoka I."/>
        </authorList>
    </citation>
    <scope>NUCLEOTIDE SEQUENCE [LARGE SCALE GENOMIC DNA]</scope>
    <source>
        <strain evidence="2">cv. Fuchu</strain>
    </source>
</reference>
<evidence type="ECO:0000313" key="2">
    <source>
        <dbReference type="Proteomes" id="UP000585474"/>
    </source>
</evidence>
<sequence>MKDHDTNLALAWVVMLPNDIADLATERSEEISDMLIMHQSFQKYFFILEKMNDQSSKLKKSKKKISSLEKQVKLDSDAVKQAKLAPVEQLNKALRELGELEKVARGSVFKRSTAVPEVESVDPPHPYSPFVLPGFNEEEYLKEPVDEDLEKFVEVGNNLSQDAIEANTVAEGGLNADASPVV</sequence>
<organism evidence="1 2">
    <name type="scientific">Actinidia rufa</name>
    <dbReference type="NCBI Taxonomy" id="165716"/>
    <lineage>
        <taxon>Eukaryota</taxon>
        <taxon>Viridiplantae</taxon>
        <taxon>Streptophyta</taxon>
        <taxon>Embryophyta</taxon>
        <taxon>Tracheophyta</taxon>
        <taxon>Spermatophyta</taxon>
        <taxon>Magnoliopsida</taxon>
        <taxon>eudicotyledons</taxon>
        <taxon>Gunneridae</taxon>
        <taxon>Pentapetalae</taxon>
        <taxon>asterids</taxon>
        <taxon>Ericales</taxon>
        <taxon>Actinidiaceae</taxon>
        <taxon>Actinidia</taxon>
    </lineage>
</organism>